<reference evidence="3" key="1">
    <citation type="submission" date="2016-10" db="EMBL/GenBank/DDBJ databases">
        <authorList>
            <person name="Varghese N."/>
            <person name="Submissions S."/>
        </authorList>
    </citation>
    <scope>NUCLEOTIDE SEQUENCE [LARGE SCALE GENOMIC DNA]</scope>
    <source>
        <strain evidence="3">KH1P1</strain>
    </source>
</reference>
<dbReference type="PANTHER" id="PTHR37299">
    <property type="entry name" value="TRANSCRIPTIONAL REGULATOR-RELATED"/>
    <property type="match status" value="1"/>
</dbReference>
<dbReference type="GO" id="GO:0003677">
    <property type="term" value="F:DNA binding"/>
    <property type="evidence" value="ECO:0007669"/>
    <property type="project" value="InterPro"/>
</dbReference>
<dbReference type="eggNOG" id="COG3279">
    <property type="taxonomic scope" value="Bacteria"/>
</dbReference>
<accession>A0A1I0BDN5</accession>
<dbReference type="AlphaFoldDB" id="A0A1I0BDN5"/>
<dbReference type="Gene3D" id="2.40.50.1020">
    <property type="entry name" value="LytTr DNA-binding domain"/>
    <property type="match status" value="1"/>
</dbReference>
<dbReference type="EMBL" id="FOIL01000004">
    <property type="protein sequence ID" value="SET04947.1"/>
    <property type="molecule type" value="Genomic_DNA"/>
</dbReference>
<dbReference type="InterPro" id="IPR007492">
    <property type="entry name" value="LytTR_DNA-bd_dom"/>
</dbReference>
<evidence type="ECO:0000259" key="1">
    <source>
        <dbReference type="PROSITE" id="PS50930"/>
    </source>
</evidence>
<dbReference type="PROSITE" id="PS50930">
    <property type="entry name" value="HTH_LYTTR"/>
    <property type="match status" value="1"/>
</dbReference>
<name>A0A1I0BDN5_9FIRM</name>
<feature type="domain" description="HTH LytTR-type" evidence="1">
    <location>
        <begin position="164"/>
        <end position="263"/>
    </location>
</feature>
<proteinExistence type="predicted"/>
<dbReference type="STRING" id="1526.SAMN02910262_00375"/>
<evidence type="ECO:0000313" key="3">
    <source>
        <dbReference type="Proteomes" id="UP000199820"/>
    </source>
</evidence>
<dbReference type="Proteomes" id="UP000199820">
    <property type="component" value="Unassembled WGS sequence"/>
</dbReference>
<organism evidence="2 3">
    <name type="scientific">[Clostridium] aminophilum</name>
    <dbReference type="NCBI Taxonomy" id="1526"/>
    <lineage>
        <taxon>Bacteria</taxon>
        <taxon>Bacillati</taxon>
        <taxon>Bacillota</taxon>
        <taxon>Clostridia</taxon>
        <taxon>Lachnospirales</taxon>
        <taxon>Lachnospiraceae</taxon>
    </lineage>
</organism>
<gene>
    <name evidence="2" type="ORF">SAMN04487771_100411</name>
</gene>
<protein>
    <submittedName>
        <fullName evidence="2">Transcriptional regulator, LytTR family</fullName>
    </submittedName>
</protein>
<evidence type="ECO:0000313" key="2">
    <source>
        <dbReference type="EMBL" id="SET04947.1"/>
    </source>
</evidence>
<dbReference type="SMART" id="SM00850">
    <property type="entry name" value="LytTR"/>
    <property type="match status" value="1"/>
</dbReference>
<dbReference type="PANTHER" id="PTHR37299:SF1">
    <property type="entry name" value="STAGE 0 SPORULATION PROTEIN A HOMOLOG"/>
    <property type="match status" value="1"/>
</dbReference>
<dbReference type="InterPro" id="IPR046947">
    <property type="entry name" value="LytR-like"/>
</dbReference>
<dbReference type="SUPFAM" id="SSF54427">
    <property type="entry name" value="NTF2-like"/>
    <property type="match status" value="1"/>
</dbReference>
<dbReference type="GO" id="GO:0000156">
    <property type="term" value="F:phosphorelay response regulator activity"/>
    <property type="evidence" value="ECO:0007669"/>
    <property type="project" value="InterPro"/>
</dbReference>
<keyword evidence="3" id="KW-1185">Reference proteome</keyword>
<dbReference type="Pfam" id="PF04397">
    <property type="entry name" value="LytTR"/>
    <property type="match status" value="1"/>
</dbReference>
<sequence>MRKEELNEAIRLTQRFLRDFYQKNPETVLDLCLSDVSWIGGKMGQFDLSFEQVQEDIRYAAEFSRCSHIRNQEYHVAANTGISCTIIGRYWVVDDEDNSIQEEKRCVVVWKQYAGQLRIQHLAVFSTMSEDVLPEQDDFVHTLEDAKRHYTAGQSDHHGSQPKLMLKDVEGTVHFIDTPSVLYVESSKRYVNITTIDGTFTVREAISDMAEKLRDPFVRVHRRYIINANYVREIDNYEIFMEDGFHFGIPPRNMAGVKQQLASVL</sequence>
<dbReference type="InterPro" id="IPR032710">
    <property type="entry name" value="NTF2-like_dom_sf"/>
</dbReference>